<dbReference type="AlphaFoldDB" id="A0A4Y2B7E7"/>
<protein>
    <submittedName>
        <fullName evidence="1">Uncharacterized protein</fullName>
    </submittedName>
</protein>
<dbReference type="EMBL" id="BGPR01000058">
    <property type="protein sequence ID" value="GBL88130.1"/>
    <property type="molecule type" value="Genomic_DNA"/>
</dbReference>
<accession>A0A4Y2B7E7</accession>
<comment type="caution">
    <text evidence="1">The sequence shown here is derived from an EMBL/GenBank/DDBJ whole genome shotgun (WGS) entry which is preliminary data.</text>
</comment>
<reference evidence="1 2" key="1">
    <citation type="journal article" date="2019" name="Sci. Rep.">
        <title>Orb-weaving spider Araneus ventricosus genome elucidates the spidroin gene catalogue.</title>
        <authorList>
            <person name="Kono N."/>
            <person name="Nakamura H."/>
            <person name="Ohtoshi R."/>
            <person name="Moran D.A.P."/>
            <person name="Shinohara A."/>
            <person name="Yoshida Y."/>
            <person name="Fujiwara M."/>
            <person name="Mori M."/>
            <person name="Tomita M."/>
            <person name="Arakawa K."/>
        </authorList>
    </citation>
    <scope>NUCLEOTIDE SEQUENCE [LARGE SCALE GENOMIC DNA]</scope>
</reference>
<dbReference type="Proteomes" id="UP000499080">
    <property type="component" value="Unassembled WGS sequence"/>
</dbReference>
<sequence>MNVSGGVSDVSKVNGSRGIDFIPPTTSLTNLLLNLNKLTKIKKIFSQGPQKLASGSIYPALPPLPILDTLRQLKNSLHTSADKLGFVTNFAVKQENDLKHMVNIMKLYTNRVSTQVPYHPLKYLMAAAIFIRMMSRFGKVTMRYWIKPLTAPPGGEGWS</sequence>
<organism evidence="1 2">
    <name type="scientific">Araneus ventricosus</name>
    <name type="common">Orbweaver spider</name>
    <name type="synonym">Epeira ventricosa</name>
    <dbReference type="NCBI Taxonomy" id="182803"/>
    <lineage>
        <taxon>Eukaryota</taxon>
        <taxon>Metazoa</taxon>
        <taxon>Ecdysozoa</taxon>
        <taxon>Arthropoda</taxon>
        <taxon>Chelicerata</taxon>
        <taxon>Arachnida</taxon>
        <taxon>Araneae</taxon>
        <taxon>Araneomorphae</taxon>
        <taxon>Entelegynae</taxon>
        <taxon>Araneoidea</taxon>
        <taxon>Araneidae</taxon>
        <taxon>Araneus</taxon>
    </lineage>
</organism>
<keyword evidence="2" id="KW-1185">Reference proteome</keyword>
<proteinExistence type="predicted"/>
<name>A0A4Y2B7E7_ARAVE</name>
<evidence type="ECO:0000313" key="1">
    <source>
        <dbReference type="EMBL" id="GBL88130.1"/>
    </source>
</evidence>
<evidence type="ECO:0000313" key="2">
    <source>
        <dbReference type="Proteomes" id="UP000499080"/>
    </source>
</evidence>
<gene>
    <name evidence="1" type="ORF">AVEN_117737_1</name>
</gene>